<dbReference type="InterPro" id="IPR050969">
    <property type="entry name" value="Dev_Signal_Modulators"/>
</dbReference>
<evidence type="ECO:0000256" key="2">
    <source>
        <dbReference type="ARBA" id="ARBA00023157"/>
    </source>
</evidence>
<evidence type="ECO:0000256" key="3">
    <source>
        <dbReference type="PROSITE-ProRule" id="PRU00076"/>
    </source>
</evidence>
<evidence type="ECO:0000313" key="7">
    <source>
        <dbReference type="RefSeq" id="XP_022294629.1"/>
    </source>
</evidence>
<accession>A0A8B8AWH3</accession>
<sequence length="389" mass="42716">MSSSKPVKFLLILILLAVLLTKTRQHCETISNKTYLVRKDNAPAFCNCREDNLNGCAVQSLEYPDYYACTGLGVYETIQCCEFKHLVKCCNGWARLHDSCSLAVCSPPCLNGGFCIAPQTCSCRRGFQGSVCQTPNCRPLCENGGSCVAPDTCNCKHGYTGPTCSNGICDPTCLHGGVCVAPQLCKCRPGYYGRLCERGDELTTLFTPTLYLANAPSSTEVWYKTSSTYSKACFLKIYLHVNDSSEILTFTSESFDDQGRLLGNYTAIALDEKNSLSGPLRSVCLDVKCPDEQRRHMDTIKVLTQANTNLRCNVTSVVTGLSKKSGENLVETVLRFGHDYGPFYGIYTAYGSASSSKTIAEKMCFFGRNSIYSSQKILPSLNPNSVFYC</sequence>
<dbReference type="AlphaFoldDB" id="A0A8B8AWH3"/>
<dbReference type="PROSITE" id="PS00022">
    <property type="entry name" value="EGF_1"/>
    <property type="match status" value="2"/>
</dbReference>
<dbReference type="KEGG" id="cvn:111104788"/>
<dbReference type="Proteomes" id="UP000694844">
    <property type="component" value="Chromosome 7"/>
</dbReference>
<dbReference type="GO" id="GO:0005102">
    <property type="term" value="F:signaling receptor binding"/>
    <property type="evidence" value="ECO:0007669"/>
    <property type="project" value="TreeGrafter"/>
</dbReference>
<keyword evidence="3" id="KW-0245">EGF-like domain</keyword>
<evidence type="ECO:0000259" key="5">
    <source>
        <dbReference type="PROSITE" id="PS50026"/>
    </source>
</evidence>
<name>A0A8B8AWH3_CRAVI</name>
<feature type="chain" id="PRO_5034852243" evidence="4">
    <location>
        <begin position="26"/>
        <end position="389"/>
    </location>
</feature>
<gene>
    <name evidence="7" type="primary">LOC111104788</name>
</gene>
<dbReference type="Gene3D" id="2.10.25.10">
    <property type="entry name" value="Laminin"/>
    <property type="match status" value="2"/>
</dbReference>
<dbReference type="PROSITE" id="PS50026">
    <property type="entry name" value="EGF_3"/>
    <property type="match status" value="2"/>
</dbReference>
<keyword evidence="1 4" id="KW-0732">Signal</keyword>
<dbReference type="SMART" id="SM00181">
    <property type="entry name" value="EGF"/>
    <property type="match status" value="3"/>
</dbReference>
<dbReference type="GO" id="GO:0009986">
    <property type="term" value="C:cell surface"/>
    <property type="evidence" value="ECO:0007669"/>
    <property type="project" value="TreeGrafter"/>
</dbReference>
<dbReference type="OrthoDB" id="6128431at2759"/>
<dbReference type="GeneID" id="111104788"/>
<keyword evidence="2 3" id="KW-1015">Disulfide bond</keyword>
<dbReference type="PANTHER" id="PTHR14949:SF54">
    <property type="entry name" value="VWFD DOMAIN-CONTAINING PROTEIN"/>
    <property type="match status" value="1"/>
</dbReference>
<comment type="caution">
    <text evidence="3">Lacks conserved residue(s) required for the propagation of feature annotation.</text>
</comment>
<feature type="domain" description="EGF-like" evidence="5">
    <location>
        <begin position="165"/>
        <end position="197"/>
    </location>
</feature>
<evidence type="ECO:0000256" key="4">
    <source>
        <dbReference type="SAM" id="SignalP"/>
    </source>
</evidence>
<feature type="disulfide bond" evidence="3">
    <location>
        <begin position="169"/>
        <end position="179"/>
    </location>
</feature>
<dbReference type="GO" id="GO:0005576">
    <property type="term" value="C:extracellular region"/>
    <property type="evidence" value="ECO:0007669"/>
    <property type="project" value="TreeGrafter"/>
</dbReference>
<keyword evidence="6" id="KW-1185">Reference proteome</keyword>
<feature type="disulfide bond" evidence="3">
    <location>
        <begin position="105"/>
        <end position="115"/>
    </location>
</feature>
<feature type="domain" description="EGF-like" evidence="5">
    <location>
        <begin position="101"/>
        <end position="133"/>
    </location>
</feature>
<protein>
    <submittedName>
        <fullName evidence="7">Uncharacterized protein LOC111104788 isoform X1</fullName>
    </submittedName>
</protein>
<dbReference type="PANTHER" id="PTHR14949">
    <property type="entry name" value="EGF-LIKE-DOMAIN, MULTIPLE 7, 8"/>
    <property type="match status" value="1"/>
</dbReference>
<organism evidence="6 7">
    <name type="scientific">Crassostrea virginica</name>
    <name type="common">Eastern oyster</name>
    <dbReference type="NCBI Taxonomy" id="6565"/>
    <lineage>
        <taxon>Eukaryota</taxon>
        <taxon>Metazoa</taxon>
        <taxon>Spiralia</taxon>
        <taxon>Lophotrochozoa</taxon>
        <taxon>Mollusca</taxon>
        <taxon>Bivalvia</taxon>
        <taxon>Autobranchia</taxon>
        <taxon>Pteriomorphia</taxon>
        <taxon>Ostreida</taxon>
        <taxon>Ostreoidea</taxon>
        <taxon>Ostreidae</taxon>
        <taxon>Crassostrea</taxon>
    </lineage>
</organism>
<dbReference type="SUPFAM" id="SSF57196">
    <property type="entry name" value="EGF/Laminin"/>
    <property type="match status" value="1"/>
</dbReference>
<reference evidence="7" key="1">
    <citation type="submission" date="2025-08" db="UniProtKB">
        <authorList>
            <consortium name="RefSeq"/>
        </authorList>
    </citation>
    <scope>IDENTIFICATION</scope>
    <source>
        <tissue evidence="7">Whole sample</tissue>
    </source>
</reference>
<dbReference type="RefSeq" id="XP_022294629.1">
    <property type="nucleotide sequence ID" value="XM_022438921.1"/>
</dbReference>
<proteinExistence type="predicted"/>
<feature type="disulfide bond" evidence="3">
    <location>
        <begin position="123"/>
        <end position="132"/>
    </location>
</feature>
<dbReference type="InterPro" id="IPR000742">
    <property type="entry name" value="EGF"/>
</dbReference>
<feature type="signal peptide" evidence="4">
    <location>
        <begin position="1"/>
        <end position="25"/>
    </location>
</feature>
<feature type="disulfide bond" evidence="3">
    <location>
        <begin position="187"/>
        <end position="196"/>
    </location>
</feature>
<evidence type="ECO:0000313" key="6">
    <source>
        <dbReference type="Proteomes" id="UP000694844"/>
    </source>
</evidence>
<evidence type="ECO:0000256" key="1">
    <source>
        <dbReference type="ARBA" id="ARBA00022729"/>
    </source>
</evidence>
<dbReference type="PROSITE" id="PS01186">
    <property type="entry name" value="EGF_2"/>
    <property type="match status" value="2"/>
</dbReference>